<feature type="transmembrane region" description="Helical" evidence="1">
    <location>
        <begin position="6"/>
        <end position="35"/>
    </location>
</feature>
<dbReference type="AlphaFoldDB" id="A0A5B8VAP1"/>
<protein>
    <submittedName>
        <fullName evidence="3">YccF domain-containing protein</fullName>
    </submittedName>
</protein>
<proteinExistence type="predicted"/>
<keyword evidence="4" id="KW-1185">Reference proteome</keyword>
<dbReference type="InterPro" id="IPR031308">
    <property type="entry name" value="UCP028777"/>
</dbReference>
<dbReference type="InterPro" id="IPR052937">
    <property type="entry name" value="Inner_membrane_protein"/>
</dbReference>
<sequence>MNFIGNLIWLIFGGLAAALGYVFGGFILCLTIIGIPFGMQCFKIAGLVLWPFGKKVVSNSNSGGCLSLLFNIIWILTGGLYTAAVHIIFGVLLFITIIGIPFAKQHFKLAEISLTPFGKSVV</sequence>
<organism evidence="3 4">
    <name type="scientific">Panacibacter ginsenosidivorans</name>
    <dbReference type="NCBI Taxonomy" id="1813871"/>
    <lineage>
        <taxon>Bacteria</taxon>
        <taxon>Pseudomonadati</taxon>
        <taxon>Bacteroidota</taxon>
        <taxon>Chitinophagia</taxon>
        <taxon>Chitinophagales</taxon>
        <taxon>Chitinophagaceae</taxon>
        <taxon>Panacibacter</taxon>
    </lineage>
</organism>
<dbReference type="KEGG" id="pgin:FRZ67_10830"/>
<feature type="transmembrane region" description="Helical" evidence="1">
    <location>
        <begin position="56"/>
        <end position="77"/>
    </location>
</feature>
<feature type="domain" description="Inner membrane component" evidence="2">
    <location>
        <begin position="69"/>
        <end position="119"/>
    </location>
</feature>
<gene>
    <name evidence="3" type="ORF">FRZ67_10830</name>
</gene>
<reference evidence="3 4" key="1">
    <citation type="journal article" date="2016" name="Int. J. Syst. Evol. Microbiol.">
        <title>Panacibacter ginsenosidivorans gen. nov., sp. nov., with ginsenoside converting activity isolated from soil of a ginseng field.</title>
        <authorList>
            <person name="Siddiqi M.Z."/>
            <person name="Muhammad Shafi S."/>
            <person name="Choi K.D."/>
            <person name="Im W.T."/>
        </authorList>
    </citation>
    <scope>NUCLEOTIDE SEQUENCE [LARGE SCALE GENOMIC DNA]</scope>
    <source>
        <strain evidence="3 4">Gsoil1550</strain>
    </source>
</reference>
<name>A0A5B8VAP1_9BACT</name>
<dbReference type="PIRSF" id="PIRSF028777">
    <property type="entry name" value="UCP028777"/>
    <property type="match status" value="1"/>
</dbReference>
<dbReference type="EMBL" id="CP042435">
    <property type="protein sequence ID" value="QEC67766.1"/>
    <property type="molecule type" value="Genomic_DNA"/>
</dbReference>
<dbReference type="RefSeq" id="WP_147189573.1">
    <property type="nucleotide sequence ID" value="NZ_CP042435.1"/>
</dbReference>
<dbReference type="GO" id="GO:0005886">
    <property type="term" value="C:plasma membrane"/>
    <property type="evidence" value="ECO:0007669"/>
    <property type="project" value="TreeGrafter"/>
</dbReference>
<evidence type="ECO:0000259" key="2">
    <source>
        <dbReference type="Pfam" id="PF03733"/>
    </source>
</evidence>
<dbReference type="PANTHER" id="PTHR42903">
    <property type="entry name" value="INNER MEMBRANE PROTEIN YCCF"/>
    <property type="match status" value="1"/>
</dbReference>
<dbReference type="Proteomes" id="UP000321533">
    <property type="component" value="Chromosome"/>
</dbReference>
<dbReference type="Pfam" id="PF03733">
    <property type="entry name" value="YccF"/>
    <property type="match status" value="2"/>
</dbReference>
<dbReference type="NCBIfam" id="NF008740">
    <property type="entry name" value="PRK11770.1-2"/>
    <property type="match status" value="1"/>
</dbReference>
<dbReference type="OrthoDB" id="9790567at2"/>
<keyword evidence="1" id="KW-1133">Transmembrane helix</keyword>
<feature type="domain" description="Inner membrane component" evidence="2">
    <location>
        <begin position="4"/>
        <end position="54"/>
    </location>
</feature>
<evidence type="ECO:0000313" key="3">
    <source>
        <dbReference type="EMBL" id="QEC67766.1"/>
    </source>
</evidence>
<dbReference type="InterPro" id="IPR005185">
    <property type="entry name" value="YccF"/>
</dbReference>
<evidence type="ECO:0000256" key="1">
    <source>
        <dbReference type="SAM" id="Phobius"/>
    </source>
</evidence>
<keyword evidence="1" id="KW-0812">Transmembrane</keyword>
<dbReference type="PANTHER" id="PTHR42903:SF1">
    <property type="entry name" value="INNER MEMBRANE PROTEIN YCCF"/>
    <property type="match status" value="1"/>
</dbReference>
<evidence type="ECO:0000313" key="4">
    <source>
        <dbReference type="Proteomes" id="UP000321533"/>
    </source>
</evidence>
<keyword evidence="1" id="KW-0472">Membrane</keyword>
<accession>A0A5B8VAP1</accession>